<evidence type="ECO:0000313" key="6">
    <source>
        <dbReference type="EMBL" id="WOO78672.1"/>
    </source>
</evidence>
<proteinExistence type="inferred from homology"/>
<organism evidence="6 7">
    <name type="scientific">Vanrija pseudolonga</name>
    <dbReference type="NCBI Taxonomy" id="143232"/>
    <lineage>
        <taxon>Eukaryota</taxon>
        <taxon>Fungi</taxon>
        <taxon>Dikarya</taxon>
        <taxon>Basidiomycota</taxon>
        <taxon>Agaricomycotina</taxon>
        <taxon>Tremellomycetes</taxon>
        <taxon>Trichosporonales</taxon>
        <taxon>Trichosporonaceae</taxon>
        <taxon>Vanrija</taxon>
    </lineage>
</organism>
<dbReference type="InterPro" id="IPR001451">
    <property type="entry name" value="Hexapep"/>
</dbReference>
<dbReference type="Proteomes" id="UP000827549">
    <property type="component" value="Chromosome 2"/>
</dbReference>
<dbReference type="Pfam" id="PF00132">
    <property type="entry name" value="Hexapep"/>
    <property type="match status" value="1"/>
</dbReference>
<accession>A0AAF1BGF9</accession>
<dbReference type="InterPro" id="IPR011004">
    <property type="entry name" value="Trimer_LpxA-like_sf"/>
</dbReference>
<dbReference type="InterPro" id="IPR018357">
    <property type="entry name" value="Hexapep_transf_CS"/>
</dbReference>
<evidence type="ECO:0000256" key="2">
    <source>
        <dbReference type="ARBA" id="ARBA00022679"/>
    </source>
</evidence>
<feature type="domain" description="Maltose/galactoside acetyltransferase" evidence="5">
    <location>
        <begin position="69"/>
        <end position="121"/>
    </location>
</feature>
<evidence type="ECO:0000313" key="7">
    <source>
        <dbReference type="Proteomes" id="UP000827549"/>
    </source>
</evidence>
<dbReference type="SUPFAM" id="SSF51161">
    <property type="entry name" value="Trimeric LpxA-like enzymes"/>
    <property type="match status" value="1"/>
</dbReference>
<dbReference type="GeneID" id="87805459"/>
<dbReference type="EMBL" id="CP086715">
    <property type="protein sequence ID" value="WOO78672.1"/>
    <property type="molecule type" value="Genomic_DNA"/>
</dbReference>
<feature type="region of interest" description="Disordered" evidence="4">
    <location>
        <begin position="36"/>
        <end position="58"/>
    </location>
</feature>
<reference evidence="6" key="1">
    <citation type="submission" date="2023-10" db="EMBL/GenBank/DDBJ databases">
        <authorList>
            <person name="Noh H."/>
        </authorList>
    </citation>
    <scope>NUCLEOTIDE SEQUENCE</scope>
    <source>
        <strain evidence="6">DUCC4014</strain>
    </source>
</reference>
<dbReference type="PROSITE" id="PS00101">
    <property type="entry name" value="HEXAPEP_TRANSFERASES"/>
    <property type="match status" value="1"/>
</dbReference>
<dbReference type="PANTHER" id="PTHR23416">
    <property type="entry name" value="SIALIC ACID SYNTHASE-RELATED"/>
    <property type="match status" value="1"/>
</dbReference>
<dbReference type="SMART" id="SM01266">
    <property type="entry name" value="Mac"/>
    <property type="match status" value="1"/>
</dbReference>
<name>A0AAF1BGF9_9TREE</name>
<sequence>MSWLLPRRGPAGGGASFPRTPLAGYLRKLHRLSLPSIDHDPAPAPAPKMPFTPPATAPALREGESYAQLEEMLAGRPYIATDPYLDRLRVRGFETLYDINRERDNGKRMAMLKEFVECRGGPRDKVWIAAPFTCEYGFNVSLGDDVCFGPNCTLLDVAQIRIGDRTMIGANTQFYTPGHPLSPEERDGLNGAEWAKPITIGNDVWIGGGAIILGGVTVGDGVTIGAGSVVTKDVEARCVVVGNPARVIKRVPLPGQEAEAAANGYKKESK</sequence>
<dbReference type="RefSeq" id="XP_062624704.1">
    <property type="nucleotide sequence ID" value="XM_062768720.1"/>
</dbReference>
<gene>
    <name evidence="6" type="primary">SH0499</name>
    <name evidence="6" type="ORF">LOC62_02G002211</name>
</gene>
<feature type="compositionally biased region" description="Pro residues" evidence="4">
    <location>
        <begin position="42"/>
        <end position="56"/>
    </location>
</feature>
<keyword evidence="2" id="KW-0808">Transferase</keyword>
<keyword evidence="7" id="KW-1185">Reference proteome</keyword>
<dbReference type="Gene3D" id="2.160.10.10">
    <property type="entry name" value="Hexapeptide repeat proteins"/>
    <property type="match status" value="1"/>
</dbReference>
<dbReference type="Pfam" id="PF12464">
    <property type="entry name" value="Mac"/>
    <property type="match status" value="1"/>
</dbReference>
<dbReference type="InterPro" id="IPR024688">
    <property type="entry name" value="Mac_dom"/>
</dbReference>
<evidence type="ECO:0000256" key="1">
    <source>
        <dbReference type="ARBA" id="ARBA00007274"/>
    </source>
</evidence>
<evidence type="ECO:0000259" key="5">
    <source>
        <dbReference type="SMART" id="SM01266"/>
    </source>
</evidence>
<dbReference type="PANTHER" id="PTHR23416:SF23">
    <property type="entry name" value="ACETYLTRANSFERASE C18B11.09C-RELATED"/>
    <property type="match status" value="1"/>
</dbReference>
<dbReference type="GO" id="GO:0016407">
    <property type="term" value="F:acetyltransferase activity"/>
    <property type="evidence" value="ECO:0007669"/>
    <property type="project" value="InterPro"/>
</dbReference>
<evidence type="ECO:0000256" key="3">
    <source>
        <dbReference type="ARBA" id="ARBA00023315"/>
    </source>
</evidence>
<dbReference type="GO" id="GO:0008374">
    <property type="term" value="F:O-acyltransferase activity"/>
    <property type="evidence" value="ECO:0007669"/>
    <property type="project" value="TreeGrafter"/>
</dbReference>
<dbReference type="AlphaFoldDB" id="A0AAF1BGF9"/>
<protein>
    <submittedName>
        <fullName evidence="6">Acetyltransferase</fullName>
    </submittedName>
</protein>
<keyword evidence="3" id="KW-0012">Acyltransferase</keyword>
<dbReference type="FunFam" id="2.160.10.10:FF:000025">
    <property type="entry name" value="Hexapeptide-repeat containing-acetyltransferase"/>
    <property type="match status" value="1"/>
</dbReference>
<dbReference type="CDD" id="cd03357">
    <property type="entry name" value="LbH_MAT_GAT"/>
    <property type="match status" value="1"/>
</dbReference>
<evidence type="ECO:0000256" key="4">
    <source>
        <dbReference type="SAM" id="MobiDB-lite"/>
    </source>
</evidence>
<dbReference type="InterPro" id="IPR051159">
    <property type="entry name" value="Hexapeptide_acetyltransf"/>
</dbReference>
<comment type="similarity">
    <text evidence="1">Belongs to the transferase hexapeptide repeat family.</text>
</comment>